<evidence type="ECO:0000259" key="2">
    <source>
        <dbReference type="Pfam" id="PF00582"/>
    </source>
</evidence>
<evidence type="ECO:0000256" key="1">
    <source>
        <dbReference type="ARBA" id="ARBA00008791"/>
    </source>
</evidence>
<dbReference type="InterPro" id="IPR006015">
    <property type="entry name" value="Universal_stress_UspA"/>
</dbReference>
<name>A0ABD5SEI4_9EURY</name>
<sequence length="148" mass="16206">MPRVERILLPIDESEATANAIAPAIEFAEESDATLHVLAVTDQSSSAERDVMFERFETESQTVADDVTDRAADSRVSSVAISIAVGLPSQVICEYATNRGIDLIVMGTHGRTGIDRVLRRSVCESVVRWSDTPVYVVPIPDRDTTDDR</sequence>
<accession>A0ABD5SEI4</accession>
<dbReference type="PANTHER" id="PTHR46268">
    <property type="entry name" value="STRESS RESPONSE PROTEIN NHAX"/>
    <property type="match status" value="1"/>
</dbReference>
<comment type="caution">
    <text evidence="3">The sequence shown here is derived from an EMBL/GenBank/DDBJ whole genome shotgun (WGS) entry which is preliminary data.</text>
</comment>
<reference evidence="3 4" key="1">
    <citation type="journal article" date="2019" name="Int. J. Syst. Evol. Microbiol.">
        <title>The Global Catalogue of Microorganisms (GCM) 10K type strain sequencing project: providing services to taxonomists for standard genome sequencing and annotation.</title>
        <authorList>
            <consortium name="The Broad Institute Genomics Platform"/>
            <consortium name="The Broad Institute Genome Sequencing Center for Infectious Disease"/>
            <person name="Wu L."/>
            <person name="Ma J."/>
        </authorList>
    </citation>
    <scope>NUCLEOTIDE SEQUENCE [LARGE SCALE GENOMIC DNA]</scope>
    <source>
        <strain evidence="3 4">LMG 29247</strain>
    </source>
</reference>
<dbReference type="Gene3D" id="3.40.50.620">
    <property type="entry name" value="HUPs"/>
    <property type="match status" value="1"/>
</dbReference>
<organism evidence="3 4">
    <name type="scientific">Natrinema soli</name>
    <dbReference type="NCBI Taxonomy" id="1930624"/>
    <lineage>
        <taxon>Archaea</taxon>
        <taxon>Methanobacteriati</taxon>
        <taxon>Methanobacteriota</taxon>
        <taxon>Stenosarchaea group</taxon>
        <taxon>Halobacteria</taxon>
        <taxon>Halobacteriales</taxon>
        <taxon>Natrialbaceae</taxon>
        <taxon>Natrinema</taxon>
    </lineage>
</organism>
<comment type="similarity">
    <text evidence="1">Belongs to the universal stress protein A family.</text>
</comment>
<dbReference type="InterPro" id="IPR006016">
    <property type="entry name" value="UspA"/>
</dbReference>
<feature type="domain" description="UspA" evidence="2">
    <location>
        <begin position="5"/>
        <end position="138"/>
    </location>
</feature>
<dbReference type="PRINTS" id="PR01438">
    <property type="entry name" value="UNVRSLSTRESS"/>
</dbReference>
<dbReference type="InterPro" id="IPR014729">
    <property type="entry name" value="Rossmann-like_a/b/a_fold"/>
</dbReference>
<proteinExistence type="inferred from homology"/>
<dbReference type="CDD" id="cd00293">
    <property type="entry name" value="USP-like"/>
    <property type="match status" value="1"/>
</dbReference>
<dbReference type="AlphaFoldDB" id="A0ABD5SEI4"/>
<evidence type="ECO:0000313" key="3">
    <source>
        <dbReference type="EMBL" id="MFC6763650.1"/>
    </source>
</evidence>
<dbReference type="PANTHER" id="PTHR46268:SF6">
    <property type="entry name" value="UNIVERSAL STRESS PROTEIN UP12"/>
    <property type="match status" value="1"/>
</dbReference>
<evidence type="ECO:0000313" key="4">
    <source>
        <dbReference type="Proteomes" id="UP001596383"/>
    </source>
</evidence>
<dbReference type="EMBL" id="JBHSWV010000007">
    <property type="protein sequence ID" value="MFC6763650.1"/>
    <property type="molecule type" value="Genomic_DNA"/>
</dbReference>
<dbReference type="Proteomes" id="UP001596383">
    <property type="component" value="Unassembled WGS sequence"/>
</dbReference>
<dbReference type="SUPFAM" id="SSF52402">
    <property type="entry name" value="Adenine nucleotide alpha hydrolases-like"/>
    <property type="match status" value="1"/>
</dbReference>
<gene>
    <name evidence="3" type="ORF">ACFQE6_00745</name>
</gene>
<protein>
    <submittedName>
        <fullName evidence="3">Universal stress protein</fullName>
    </submittedName>
</protein>
<dbReference type="RefSeq" id="WP_273736765.1">
    <property type="nucleotide sequence ID" value="NZ_JAQIVI010000007.1"/>
</dbReference>
<keyword evidence="4" id="KW-1185">Reference proteome</keyword>
<dbReference type="Pfam" id="PF00582">
    <property type="entry name" value="Usp"/>
    <property type="match status" value="1"/>
</dbReference>